<dbReference type="Gene3D" id="3.10.450.50">
    <property type="match status" value="1"/>
</dbReference>
<reference evidence="2" key="3">
    <citation type="submission" date="2020-02" db="EMBL/GenBank/DDBJ databases">
        <authorList>
            <person name="Matsumoto Y."/>
            <person name="Motooka D."/>
            <person name="Nakamura S."/>
        </authorList>
    </citation>
    <scope>NUCLEOTIDE SEQUENCE</scope>
    <source>
        <strain evidence="2">JCM 6377</strain>
    </source>
</reference>
<evidence type="ECO:0000313" key="5">
    <source>
        <dbReference type="Proteomes" id="UP000465302"/>
    </source>
</evidence>
<dbReference type="RefSeq" id="WP_097940801.1">
    <property type="nucleotide sequence ID" value="NZ_BLKS01000002.1"/>
</dbReference>
<dbReference type="EMBL" id="PDCP01000023">
    <property type="protein sequence ID" value="PEG37941.1"/>
    <property type="molecule type" value="Genomic_DNA"/>
</dbReference>
<evidence type="ECO:0000259" key="1">
    <source>
        <dbReference type="Pfam" id="PF12680"/>
    </source>
</evidence>
<dbReference type="Proteomes" id="UP000465302">
    <property type="component" value="Unassembled WGS sequence"/>
</dbReference>
<dbReference type="SUPFAM" id="SSF54427">
    <property type="entry name" value="NTF2-like"/>
    <property type="match status" value="1"/>
</dbReference>
<organism evidence="3 4">
    <name type="scientific">Mycolicibacterium agri</name>
    <name type="common">Mycobacterium agri</name>
    <dbReference type="NCBI Taxonomy" id="36811"/>
    <lineage>
        <taxon>Bacteria</taxon>
        <taxon>Bacillati</taxon>
        <taxon>Actinomycetota</taxon>
        <taxon>Actinomycetes</taxon>
        <taxon>Mycobacteriales</taxon>
        <taxon>Mycobacteriaceae</taxon>
        <taxon>Mycolicibacterium</taxon>
    </lineage>
</organism>
<evidence type="ECO:0000313" key="2">
    <source>
        <dbReference type="EMBL" id="GFG54635.1"/>
    </source>
</evidence>
<dbReference type="OrthoDB" id="1163083at2"/>
<reference evidence="3 4" key="1">
    <citation type="submission" date="2017-10" db="EMBL/GenBank/DDBJ databases">
        <title>The new phylogeny of genus Mycobacterium.</title>
        <authorList>
            <person name="Tortoli E."/>
            <person name="Trovato A."/>
            <person name="Cirillo D.M."/>
        </authorList>
    </citation>
    <scope>NUCLEOTIDE SEQUENCE [LARGE SCALE GENOMIC DNA]</scope>
    <source>
        <strain evidence="3 4">CCUG37673</strain>
    </source>
</reference>
<dbReference type="EMBL" id="BLKS01000002">
    <property type="protein sequence ID" value="GFG54635.1"/>
    <property type="molecule type" value="Genomic_DNA"/>
</dbReference>
<dbReference type="AlphaFoldDB" id="A0A2A7N349"/>
<proteinExistence type="predicted"/>
<feature type="domain" description="SnoaL-like" evidence="1">
    <location>
        <begin position="18"/>
        <end position="114"/>
    </location>
</feature>
<name>A0A2A7N349_MYCAG</name>
<evidence type="ECO:0000313" key="4">
    <source>
        <dbReference type="Proteomes" id="UP000220914"/>
    </source>
</evidence>
<dbReference type="Proteomes" id="UP000220914">
    <property type="component" value="Unassembled WGS sequence"/>
</dbReference>
<evidence type="ECO:0000313" key="3">
    <source>
        <dbReference type="EMBL" id="PEG37941.1"/>
    </source>
</evidence>
<protein>
    <recommendedName>
        <fullName evidence="1">SnoaL-like domain-containing protein</fullName>
    </recommendedName>
</protein>
<comment type="caution">
    <text evidence="3">The sequence shown here is derived from an EMBL/GenBank/DDBJ whole genome shotgun (WGS) entry which is preliminary data.</text>
</comment>
<dbReference type="InterPro" id="IPR037401">
    <property type="entry name" value="SnoaL-like"/>
</dbReference>
<dbReference type="InterPro" id="IPR032710">
    <property type="entry name" value="NTF2-like_dom_sf"/>
</dbReference>
<sequence length="171" mass="18131">MTIASSDQSTAQGLVAAVTALRTAAENADGDAVADILAPDVVFHSPLSSRIRFEGADDVAALHRDVFAVLEGISTTEPLTRDDTAVFSFGGHVRGQKLDAMNMVRVNERGEIVESTIYARPLPALATLFAALPPRVTARRRGRAKGALVAALATPLGFAMRTADRFVPNFI</sequence>
<dbReference type="Pfam" id="PF12680">
    <property type="entry name" value="SnoaL_2"/>
    <property type="match status" value="1"/>
</dbReference>
<reference evidence="2 5" key="2">
    <citation type="journal article" date="2019" name="Emerg. Microbes Infect.">
        <title>Comprehensive subspecies identification of 175 nontuberculous mycobacteria species based on 7547 genomic profiles.</title>
        <authorList>
            <person name="Matsumoto Y."/>
            <person name="Kinjo T."/>
            <person name="Motooka D."/>
            <person name="Nabeya D."/>
            <person name="Jung N."/>
            <person name="Uechi K."/>
            <person name="Horii T."/>
            <person name="Iida T."/>
            <person name="Fujita J."/>
            <person name="Nakamura S."/>
        </authorList>
    </citation>
    <scope>NUCLEOTIDE SEQUENCE [LARGE SCALE GENOMIC DNA]</scope>
    <source>
        <strain evidence="2 5">JCM 6377</strain>
    </source>
</reference>
<accession>A0A2A7N349</accession>
<gene>
    <name evidence="3" type="ORF">CQY20_14585</name>
    <name evidence="2" type="ORF">MAGR_60760</name>
</gene>
<keyword evidence="4" id="KW-1185">Reference proteome</keyword>